<dbReference type="InterPro" id="IPR004219">
    <property type="entry name" value="TTvirus_Unk"/>
</dbReference>
<organism evidence="8 9">
    <name type="scientific">Torque teno mini virus 9</name>
    <dbReference type="NCBI Taxonomy" id="687377"/>
    <lineage>
        <taxon>Viruses</taxon>
        <taxon>Monodnaviria</taxon>
        <taxon>Shotokuvirae</taxon>
        <taxon>Commensaviricota</taxon>
        <taxon>Cardeaviricetes</taxon>
        <taxon>Sanitavirales</taxon>
        <taxon>Anelloviridae</taxon>
        <taxon>Betatorquevirus</taxon>
        <taxon>Betatorquevirus homini9</taxon>
    </lineage>
</organism>
<protein>
    <recommendedName>
        <fullName evidence="6">Capsid protein</fullName>
    </recommendedName>
</protein>
<evidence type="ECO:0000256" key="7">
    <source>
        <dbReference type="SAM" id="MobiDB-lite"/>
    </source>
</evidence>
<evidence type="ECO:0000313" key="9">
    <source>
        <dbReference type="Proteomes" id="UP000155489"/>
    </source>
</evidence>
<dbReference type="Pfam" id="PF02956">
    <property type="entry name" value="TT_ORF1"/>
    <property type="match status" value="1"/>
</dbReference>
<evidence type="ECO:0000256" key="1">
    <source>
        <dbReference type="ARBA" id="ARBA00004328"/>
    </source>
</evidence>
<reference evidence="8 9" key="1">
    <citation type="journal article" date="2000" name="Intervirology">
        <title>Full or near full length nucleotide sequences of TT virus variants (Types SANBAN and YONBAN) and the TT virus-like mini virus.</title>
        <authorList>
            <person name="Takahashi K."/>
            <person name="Hijikata M."/>
            <person name="Samokhvalov E.I."/>
            <person name="Mishiro S."/>
        </authorList>
    </citation>
    <scope>NUCLEOTIDE SEQUENCE [LARGE SCALE GENOMIC DNA]</scope>
    <source>
        <strain evidence="8">TLMV-NLC030</strain>
    </source>
</reference>
<dbReference type="Proteomes" id="UP000155489">
    <property type="component" value="Genome"/>
</dbReference>
<comment type="subcellular location">
    <subcellularLocation>
        <location evidence="1 6">Virion</location>
    </subcellularLocation>
</comment>
<evidence type="ECO:0000256" key="3">
    <source>
        <dbReference type="ARBA" id="ARBA00022431"/>
    </source>
</evidence>
<name>Q9JG47_9VIRU</name>
<dbReference type="EMBL" id="AB038631">
    <property type="protein sequence ID" value="BAA93612.1"/>
    <property type="molecule type" value="Genomic_DNA"/>
</dbReference>
<evidence type="ECO:0000313" key="8">
    <source>
        <dbReference type="EMBL" id="BAA93612.1"/>
    </source>
</evidence>
<keyword evidence="3 6" id="KW-1140">T=1 icosahedral capsid protein</keyword>
<keyword evidence="4 6" id="KW-0167">Capsid protein</keyword>
<evidence type="ECO:0000256" key="4">
    <source>
        <dbReference type="ARBA" id="ARBA00022561"/>
    </source>
</evidence>
<comment type="similarity">
    <text evidence="2 6">Belongs to the anelloviridae capsid protein family.</text>
</comment>
<proteinExistence type="inferred from homology"/>
<comment type="function">
    <text evidence="6">Self-assembles to form an icosahedral capsid.</text>
</comment>
<evidence type="ECO:0000256" key="6">
    <source>
        <dbReference type="RuleBase" id="RU361230"/>
    </source>
</evidence>
<evidence type="ECO:0000256" key="5">
    <source>
        <dbReference type="ARBA" id="ARBA00022844"/>
    </source>
</evidence>
<dbReference type="GO" id="GO:0039615">
    <property type="term" value="C:T=1 icosahedral viral capsid"/>
    <property type="evidence" value="ECO:0007669"/>
    <property type="project" value="UniProtKB-UniRule"/>
</dbReference>
<feature type="region of interest" description="Disordered" evidence="7">
    <location>
        <begin position="631"/>
        <end position="654"/>
    </location>
</feature>
<sequence>MPFYKRWRRWRWRRRPRRLWRRRFRRPLYRRFWRRKYRVRKRKLKYLPLRQWQPHYINKLKVQGWYPLAISTKDRLSNNLNLYLESIAPHYLHGGGGFTICNFSLMTLYQENLVCRNWWTKGNENMPLIRYLGCEITLYRQAEVDYMVYVHNSYPMSANLLTYQSTCPQVMLMNNRTKIMPCKRYNRNKKPYKKFFVKPPSQLQNKWYFQKELSNVPLMQVMATTCSLDRMYLSSSSVSTTMGFVSLDTNGFMERYMKDNGTAPYSPLTGQIIFAAPNGDNVITNIPLGQCILLGTVTDYTPGTQLSSITLNTGALSPPSDWGTFKSASKAIYNAYYQHKYWGNPFFTNWFHGDQRMIATGKTLKELCQIYKDDDITTAKLKEGFIFKEQKWVELRYNPWADKGKGNMVYLLPINEHQHSYGWAPPTNKDIITQDLPLNILLWGYLDFHRKAKTYNDIDTTCLLVIKSPYLYPKGQITFAVPLDQEFLDGNSPYFTEGHKTQSDQQYWHPKVRFQTRTVNAIACTGPGTTKLPPDVSTEFHMKYKFRFKIGGEPAPMSVLKNPDEQPTYTIPNNLLQTTSLQSPTTPFEYLLWNFDERRGELTKRAAKRITQNIQTETNVLPITESAAWCPATHRKTQDPSETSTSEEDETLTTEEKLLQQRREQKLLHKLIRRQLLRLTTSE</sequence>
<keyword evidence="5 6" id="KW-0946">Virion</keyword>
<evidence type="ECO:0000256" key="2">
    <source>
        <dbReference type="ARBA" id="ARBA00006131"/>
    </source>
</evidence>
<accession>Q9JG47</accession>